<dbReference type="PROSITE" id="PS50097">
    <property type="entry name" value="BTB"/>
    <property type="match status" value="1"/>
</dbReference>
<dbReference type="EnsemblMetazoa" id="PPAI010059-RA">
    <property type="protein sequence ID" value="PPAI010059-PA"/>
    <property type="gene ID" value="PPAI010059"/>
</dbReference>
<dbReference type="Pfam" id="PF01344">
    <property type="entry name" value="Kelch_1"/>
    <property type="match status" value="2"/>
</dbReference>
<dbReference type="EMBL" id="AJVK01001401">
    <property type="status" value="NOT_ANNOTATED_CDS"/>
    <property type="molecule type" value="Genomic_DNA"/>
</dbReference>
<dbReference type="AlphaFoldDB" id="A0A1B0DNL4"/>
<dbReference type="InterPro" id="IPR017096">
    <property type="entry name" value="BTB-kelch_protein"/>
</dbReference>
<dbReference type="SMART" id="SM00875">
    <property type="entry name" value="BACK"/>
    <property type="match status" value="1"/>
</dbReference>
<accession>A0A1B0DNL4</accession>
<comment type="function">
    <text evidence="4">Probable substrate-specific adapter of an E3 ubiquitin-protein ligase complex which mediates the ubiquitination and subsequent proteasomal degradation of target proteins. May have a role in synapse differentiation and growth.</text>
</comment>
<dbReference type="PIRSF" id="PIRSF037037">
    <property type="entry name" value="Kelch-like_protein_gigaxonin"/>
    <property type="match status" value="1"/>
</dbReference>
<evidence type="ECO:0000256" key="2">
    <source>
        <dbReference type="ARBA" id="ARBA00022441"/>
    </source>
</evidence>
<dbReference type="PANTHER" id="PTHR45632">
    <property type="entry name" value="LD33804P"/>
    <property type="match status" value="1"/>
</dbReference>
<dbReference type="Pfam" id="PF07707">
    <property type="entry name" value="BACK"/>
    <property type="match status" value="1"/>
</dbReference>
<dbReference type="VEuPathDB" id="VectorBase:PPAPM1_012552"/>
<dbReference type="SMART" id="SM00225">
    <property type="entry name" value="BTB"/>
    <property type="match status" value="1"/>
</dbReference>
<reference evidence="5" key="1">
    <citation type="submission" date="2022-08" db="UniProtKB">
        <authorList>
            <consortium name="EnsemblMetazoa"/>
        </authorList>
    </citation>
    <scope>IDENTIFICATION</scope>
    <source>
        <strain evidence="5">Israel</strain>
    </source>
</reference>
<dbReference type="InterPro" id="IPR000210">
    <property type="entry name" value="BTB/POZ_dom"/>
</dbReference>
<dbReference type="EMBL" id="AJVK01001402">
    <property type="status" value="NOT_ANNOTATED_CDS"/>
    <property type="molecule type" value="Genomic_DNA"/>
</dbReference>
<name>A0A1B0DNL4_PHLPP</name>
<dbReference type="GO" id="GO:0003779">
    <property type="term" value="F:actin binding"/>
    <property type="evidence" value="ECO:0007669"/>
    <property type="project" value="UniProtKB-KW"/>
</dbReference>
<evidence type="ECO:0000256" key="1">
    <source>
        <dbReference type="ARBA" id="ARBA00013699"/>
    </source>
</evidence>
<proteinExistence type="predicted"/>
<dbReference type="Gene3D" id="2.120.10.80">
    <property type="entry name" value="Kelch-type beta propeller"/>
    <property type="match status" value="1"/>
</dbReference>
<sequence length="590" mass="68076">YIVYFLQKFDKFRNGNIFSDASLHLSCGTILPIHRVVLGAKSKYFEALFTNPIQPDGNGKNNEYLIPGIRKEIMEKILQYLYTEEIDLSFDEIFELLTISDYFLIDDLTEKCRDFIINSLNPENCVKILLFGESRFHRNIMESALKYILRNFLQVMALCSDLNNLDFEHFYKIVSSDLLNVKDELSVWNACLNWINNSQDDRKKLIHHLLQLVRMGLMNIEDFRVHIEHHPFIVGCSEAQLLVEKVLKFLINAELSHEILQYKLALPRLPHEVIFTLGGWSEGSAKMEIETYDTRADRWIRIKNEDPFGPRAYHGSIAIGGKIYCIGGFNGREYFNNCRIFDTVTREWYPMAPMNVRRCYVSVALLDGYIYALGGYDGSVRQRSCEKYDFKTNQWTMIAQMNAQRSDACACVVDGKIYILGGFNGQECMNTAEVYDSINNVWTLIPQMIQRRSGLKCIGYQGKIYAIGGFNGLVRLKHCELYNPVSEQWISIAQMINPRSNFAIEIIDDMIFAMAGFNGTFTIADVECYVPETDEWMMATSMNVVRSALTANIIRNTPNIQDYLYPCRAELIEERRQMSVESSDNENEQA</sequence>
<dbReference type="SUPFAM" id="SSF54695">
    <property type="entry name" value="POZ domain"/>
    <property type="match status" value="1"/>
</dbReference>
<evidence type="ECO:0000313" key="6">
    <source>
        <dbReference type="Proteomes" id="UP000092462"/>
    </source>
</evidence>
<keyword evidence="3" id="KW-0677">Repeat</keyword>
<dbReference type="InterPro" id="IPR011333">
    <property type="entry name" value="SKP1/BTB/POZ_sf"/>
</dbReference>
<evidence type="ECO:0000256" key="3">
    <source>
        <dbReference type="ARBA" id="ARBA00022737"/>
    </source>
</evidence>
<evidence type="ECO:0000256" key="4">
    <source>
        <dbReference type="ARBA" id="ARBA00043912"/>
    </source>
</evidence>
<dbReference type="VEuPathDB" id="VectorBase:PPAI010059"/>
<evidence type="ECO:0000313" key="5">
    <source>
        <dbReference type="EnsemblMetazoa" id="PPAI010059-PA"/>
    </source>
</evidence>
<dbReference type="InterPro" id="IPR006652">
    <property type="entry name" value="Kelch_1"/>
</dbReference>
<protein>
    <recommendedName>
        <fullName evidence="1">Kelch-like protein diablo</fullName>
    </recommendedName>
</protein>
<dbReference type="InterPro" id="IPR015915">
    <property type="entry name" value="Kelch-typ_b-propeller"/>
</dbReference>
<dbReference type="InterPro" id="IPR011705">
    <property type="entry name" value="BACK"/>
</dbReference>
<dbReference type="SMART" id="SM00612">
    <property type="entry name" value="Kelch"/>
    <property type="match status" value="6"/>
</dbReference>
<dbReference type="Pfam" id="PF24681">
    <property type="entry name" value="Kelch_KLHDC2_KLHL20_DRC7"/>
    <property type="match status" value="1"/>
</dbReference>
<keyword evidence="2" id="KW-0880">Kelch repeat</keyword>
<organism evidence="5 6">
    <name type="scientific">Phlebotomus papatasi</name>
    <name type="common">Sandfly</name>
    <dbReference type="NCBI Taxonomy" id="29031"/>
    <lineage>
        <taxon>Eukaryota</taxon>
        <taxon>Metazoa</taxon>
        <taxon>Ecdysozoa</taxon>
        <taxon>Arthropoda</taxon>
        <taxon>Hexapoda</taxon>
        <taxon>Insecta</taxon>
        <taxon>Pterygota</taxon>
        <taxon>Neoptera</taxon>
        <taxon>Endopterygota</taxon>
        <taxon>Diptera</taxon>
        <taxon>Nematocera</taxon>
        <taxon>Psychodoidea</taxon>
        <taxon>Psychodidae</taxon>
        <taxon>Phlebotomus</taxon>
        <taxon>Phlebotomus</taxon>
    </lineage>
</organism>
<dbReference type="Pfam" id="PF00651">
    <property type="entry name" value="BTB"/>
    <property type="match status" value="1"/>
</dbReference>
<dbReference type="Gene3D" id="1.25.40.420">
    <property type="match status" value="1"/>
</dbReference>
<dbReference type="PANTHER" id="PTHR45632:SF3">
    <property type="entry name" value="KELCH-LIKE PROTEIN 32"/>
    <property type="match status" value="1"/>
</dbReference>
<dbReference type="Gene3D" id="3.30.710.10">
    <property type="entry name" value="Potassium Channel Kv1.1, Chain A"/>
    <property type="match status" value="1"/>
</dbReference>
<dbReference type="SUPFAM" id="SSF117281">
    <property type="entry name" value="Kelch motif"/>
    <property type="match status" value="1"/>
</dbReference>
<dbReference type="Proteomes" id="UP000092462">
    <property type="component" value="Unassembled WGS sequence"/>
</dbReference>
<keyword evidence="6" id="KW-1185">Reference proteome</keyword>